<comment type="subcellular location">
    <subcellularLocation>
        <location evidence="1">Membrane</location>
        <topology evidence="1">Multi-pass membrane protein</topology>
    </subcellularLocation>
</comment>
<protein>
    <recommendedName>
        <fullName evidence="8">Amino acid transporter</fullName>
    </recommendedName>
</protein>
<gene>
    <name evidence="6" type="ORF">PCOR1329_LOCUS9202</name>
</gene>
<dbReference type="Pfam" id="PF01566">
    <property type="entry name" value="Nramp"/>
    <property type="match status" value="1"/>
</dbReference>
<accession>A0ABN9Q9M9</accession>
<feature type="non-terminal residue" evidence="6">
    <location>
        <position position="159"/>
    </location>
</feature>
<comment type="caution">
    <text evidence="6">The sequence shown here is derived from an EMBL/GenBank/DDBJ whole genome shotgun (WGS) entry which is preliminary data.</text>
</comment>
<dbReference type="InterPro" id="IPR001046">
    <property type="entry name" value="NRAMP_fam"/>
</dbReference>
<name>A0ABN9Q9M9_9DINO</name>
<keyword evidence="7" id="KW-1185">Reference proteome</keyword>
<evidence type="ECO:0000313" key="7">
    <source>
        <dbReference type="Proteomes" id="UP001189429"/>
    </source>
</evidence>
<proteinExistence type="predicted"/>
<feature type="non-terminal residue" evidence="6">
    <location>
        <position position="1"/>
    </location>
</feature>
<evidence type="ECO:0000256" key="5">
    <source>
        <dbReference type="SAM" id="Phobius"/>
    </source>
</evidence>
<keyword evidence="4 5" id="KW-0472">Membrane</keyword>
<feature type="transmembrane region" description="Helical" evidence="5">
    <location>
        <begin position="6"/>
        <end position="25"/>
    </location>
</feature>
<evidence type="ECO:0000256" key="4">
    <source>
        <dbReference type="ARBA" id="ARBA00023136"/>
    </source>
</evidence>
<feature type="transmembrane region" description="Helical" evidence="5">
    <location>
        <begin position="66"/>
        <end position="85"/>
    </location>
</feature>
<organism evidence="6 7">
    <name type="scientific">Prorocentrum cordatum</name>
    <dbReference type="NCBI Taxonomy" id="2364126"/>
    <lineage>
        <taxon>Eukaryota</taxon>
        <taxon>Sar</taxon>
        <taxon>Alveolata</taxon>
        <taxon>Dinophyceae</taxon>
        <taxon>Prorocentrales</taxon>
        <taxon>Prorocentraceae</taxon>
        <taxon>Prorocentrum</taxon>
    </lineage>
</organism>
<evidence type="ECO:0000256" key="1">
    <source>
        <dbReference type="ARBA" id="ARBA00004141"/>
    </source>
</evidence>
<evidence type="ECO:0008006" key="8">
    <source>
        <dbReference type="Google" id="ProtNLM"/>
    </source>
</evidence>
<feature type="transmembrane region" description="Helical" evidence="5">
    <location>
        <begin position="37"/>
        <end position="60"/>
    </location>
</feature>
<dbReference type="EMBL" id="CAUYUJ010002549">
    <property type="protein sequence ID" value="CAK0801282.1"/>
    <property type="molecule type" value="Genomic_DNA"/>
</dbReference>
<dbReference type="Proteomes" id="UP001189429">
    <property type="component" value="Unassembled WGS sequence"/>
</dbReference>
<evidence type="ECO:0000313" key="6">
    <source>
        <dbReference type="EMBL" id="CAK0801282.1"/>
    </source>
</evidence>
<keyword evidence="2 5" id="KW-0812">Transmembrane</keyword>
<reference evidence="6" key="1">
    <citation type="submission" date="2023-10" db="EMBL/GenBank/DDBJ databases">
        <authorList>
            <person name="Chen Y."/>
            <person name="Shah S."/>
            <person name="Dougan E. K."/>
            <person name="Thang M."/>
            <person name="Chan C."/>
        </authorList>
    </citation>
    <scope>NUCLEOTIDE SEQUENCE [LARGE SCALE GENOMIC DNA]</scope>
</reference>
<evidence type="ECO:0000256" key="3">
    <source>
        <dbReference type="ARBA" id="ARBA00022989"/>
    </source>
</evidence>
<evidence type="ECO:0000256" key="2">
    <source>
        <dbReference type="ARBA" id="ARBA00022692"/>
    </source>
</evidence>
<keyword evidence="3 5" id="KW-1133">Transmembrane helix</keyword>
<sequence length="159" mass="16611">EEMGEAAAVLLAMAMCIVGLFAIVSEFSGIVAVGELFGVRLLPSCVLAAVFLILVVRVSSYRKIELAGLSLGACLGIFLVAAAMCKPPWARVADAVLTSHQDLWHGSARVKELAVANVGTVVTPWMLFFQGSALVEKRLGPADLAAARLDTAVGSVVTQ</sequence>